<dbReference type="OrthoDB" id="9778740at2"/>
<dbReference type="EC" id="1.-.-.-" evidence="2"/>
<protein>
    <submittedName>
        <fullName evidence="2">Putative oxidoreductase CzcO</fullName>
        <ecNumber evidence="2">1.-.-.-</ecNumber>
    </submittedName>
</protein>
<dbReference type="PANTHER" id="PTHR43539:SF4">
    <property type="entry name" value="BACILLIREDOXIN REDUCTASE BDR"/>
    <property type="match status" value="1"/>
</dbReference>
<dbReference type="Pfam" id="PF13738">
    <property type="entry name" value="Pyr_redox_3"/>
    <property type="match status" value="1"/>
</dbReference>
<evidence type="ECO:0000313" key="2">
    <source>
        <dbReference type="EMBL" id="QDU34664.1"/>
    </source>
</evidence>
<dbReference type="InterPro" id="IPR036188">
    <property type="entry name" value="FAD/NAD-bd_sf"/>
</dbReference>
<gene>
    <name evidence="2" type="primary">czcO</name>
    <name evidence="2" type="ORF">KS4_27350</name>
</gene>
<reference evidence="2 3" key="1">
    <citation type="submission" date="2019-02" db="EMBL/GenBank/DDBJ databases">
        <title>Deep-cultivation of Planctomycetes and their phenomic and genomic characterization uncovers novel biology.</title>
        <authorList>
            <person name="Wiegand S."/>
            <person name="Jogler M."/>
            <person name="Boedeker C."/>
            <person name="Pinto D."/>
            <person name="Vollmers J."/>
            <person name="Rivas-Marin E."/>
            <person name="Kohn T."/>
            <person name="Peeters S.H."/>
            <person name="Heuer A."/>
            <person name="Rast P."/>
            <person name="Oberbeckmann S."/>
            <person name="Bunk B."/>
            <person name="Jeske O."/>
            <person name="Meyerdierks A."/>
            <person name="Storesund J.E."/>
            <person name="Kallscheuer N."/>
            <person name="Luecker S."/>
            <person name="Lage O.M."/>
            <person name="Pohl T."/>
            <person name="Merkel B.J."/>
            <person name="Hornburger P."/>
            <person name="Mueller R.-W."/>
            <person name="Bruemmer F."/>
            <person name="Labrenz M."/>
            <person name="Spormann A.M."/>
            <person name="Op den Camp H."/>
            <person name="Overmann J."/>
            <person name="Amann R."/>
            <person name="Jetten M.S.M."/>
            <person name="Mascher T."/>
            <person name="Medema M.H."/>
            <person name="Devos D.P."/>
            <person name="Kaster A.-K."/>
            <person name="Ovreas L."/>
            <person name="Rohde M."/>
            <person name="Galperin M.Y."/>
            <person name="Jogler C."/>
        </authorList>
    </citation>
    <scope>NUCLEOTIDE SEQUENCE [LARGE SCALE GENOMIC DNA]</scope>
    <source>
        <strain evidence="2 3">KS4</strain>
    </source>
</reference>
<keyword evidence="1 2" id="KW-0560">Oxidoreductase</keyword>
<evidence type="ECO:0000256" key="1">
    <source>
        <dbReference type="ARBA" id="ARBA00023002"/>
    </source>
</evidence>
<dbReference type="InterPro" id="IPR050982">
    <property type="entry name" value="Auxin_biosynth/cation_transpt"/>
</dbReference>
<dbReference type="RefSeq" id="WP_145078840.1">
    <property type="nucleotide sequence ID" value="NZ_CP036425.1"/>
</dbReference>
<dbReference type="AlphaFoldDB" id="A0A517YWR0"/>
<dbReference type="PRINTS" id="PR00368">
    <property type="entry name" value="FADPNR"/>
</dbReference>
<keyword evidence="3" id="KW-1185">Reference proteome</keyword>
<dbReference type="PANTHER" id="PTHR43539">
    <property type="entry name" value="FLAVIN-BINDING MONOOXYGENASE-LIKE PROTEIN (AFU_ORTHOLOGUE AFUA_4G09220)"/>
    <property type="match status" value="1"/>
</dbReference>
<organism evidence="2 3">
    <name type="scientific">Poriferisphaera corsica</name>
    <dbReference type="NCBI Taxonomy" id="2528020"/>
    <lineage>
        <taxon>Bacteria</taxon>
        <taxon>Pseudomonadati</taxon>
        <taxon>Planctomycetota</taxon>
        <taxon>Phycisphaerae</taxon>
        <taxon>Phycisphaerales</taxon>
        <taxon>Phycisphaeraceae</taxon>
        <taxon>Poriferisphaera</taxon>
    </lineage>
</organism>
<dbReference type="GO" id="GO:0004497">
    <property type="term" value="F:monooxygenase activity"/>
    <property type="evidence" value="ECO:0007669"/>
    <property type="project" value="TreeGrafter"/>
</dbReference>
<dbReference type="SUPFAM" id="SSF51905">
    <property type="entry name" value="FAD/NAD(P)-binding domain"/>
    <property type="match status" value="1"/>
</dbReference>
<dbReference type="Gene3D" id="3.50.50.60">
    <property type="entry name" value="FAD/NAD(P)-binding domain"/>
    <property type="match status" value="1"/>
</dbReference>
<proteinExistence type="predicted"/>
<dbReference type="PRINTS" id="PR00469">
    <property type="entry name" value="PNDRDTASEII"/>
</dbReference>
<name>A0A517YWR0_9BACT</name>
<dbReference type="KEGG" id="pcor:KS4_27350"/>
<dbReference type="Proteomes" id="UP000317369">
    <property type="component" value="Chromosome"/>
</dbReference>
<evidence type="ECO:0000313" key="3">
    <source>
        <dbReference type="Proteomes" id="UP000317369"/>
    </source>
</evidence>
<accession>A0A517YWR0</accession>
<sequence>MTTPQHHNTILVGAGPIGLELAVNLKDKAVDYLHLDAGQVGQTISWYPRNVRFFSSPERIAIAGIPLHTENQEKASREQYLAYLRSIVEHFDLPINTHEPVIAATRDPNTHIFTIKTQKHAQTHTYTCENLILAIGDMHAPQKLNIPGEDLPNVSHYFDEPHTYFRQNLLIIGGRNSAVEAAIRCQRAGANVTLSYRRPKFDKSIIKYWLYPEIKSLIKSHDITFLPNTAPIRIALSHTTLAPASSPDSDTTISTTSPTLDTDHSKLIDIPHDFVLLLTGYLQDTSLFKQLGVQLHGINRQPKFNPDTMMTNIPNLYVAGTATAGTQTQFLVFIETSHIHTYNIIRSITHTEANPNLINNLASKFNQPES</sequence>
<dbReference type="GO" id="GO:0050660">
    <property type="term" value="F:flavin adenine dinucleotide binding"/>
    <property type="evidence" value="ECO:0007669"/>
    <property type="project" value="TreeGrafter"/>
</dbReference>
<dbReference type="EMBL" id="CP036425">
    <property type="protein sequence ID" value="QDU34664.1"/>
    <property type="molecule type" value="Genomic_DNA"/>
</dbReference>